<protein>
    <submittedName>
        <fullName evidence="1">Uncharacterized protein</fullName>
    </submittedName>
</protein>
<name>A0ACC2AZJ7_DIPCM</name>
<organism evidence="1 2">
    <name type="scientific">Diphasiastrum complanatum</name>
    <name type="common">Issler's clubmoss</name>
    <name type="synonym">Lycopodium complanatum</name>
    <dbReference type="NCBI Taxonomy" id="34168"/>
    <lineage>
        <taxon>Eukaryota</taxon>
        <taxon>Viridiplantae</taxon>
        <taxon>Streptophyta</taxon>
        <taxon>Embryophyta</taxon>
        <taxon>Tracheophyta</taxon>
        <taxon>Lycopodiopsida</taxon>
        <taxon>Lycopodiales</taxon>
        <taxon>Lycopodiaceae</taxon>
        <taxon>Lycopodioideae</taxon>
        <taxon>Diphasiastrum</taxon>
    </lineage>
</organism>
<gene>
    <name evidence="1" type="ORF">O6H91_18G031900</name>
</gene>
<accession>A0ACC2AZJ7</accession>
<dbReference type="Proteomes" id="UP001162992">
    <property type="component" value="Chromosome 18"/>
</dbReference>
<proteinExistence type="predicted"/>
<evidence type="ECO:0000313" key="2">
    <source>
        <dbReference type="Proteomes" id="UP001162992"/>
    </source>
</evidence>
<dbReference type="EMBL" id="CM055109">
    <property type="protein sequence ID" value="KAJ7522944.1"/>
    <property type="molecule type" value="Genomic_DNA"/>
</dbReference>
<sequence>MEPLIPPPTTDQVDLMLKLRCGHMLHLTCFWHWFEAIPSVFNCPICRGTFQIS</sequence>
<comment type="caution">
    <text evidence="1">The sequence shown here is derived from an EMBL/GenBank/DDBJ whole genome shotgun (WGS) entry which is preliminary data.</text>
</comment>
<evidence type="ECO:0000313" key="1">
    <source>
        <dbReference type="EMBL" id="KAJ7522944.1"/>
    </source>
</evidence>
<reference evidence="2" key="1">
    <citation type="journal article" date="2024" name="Proc. Natl. Acad. Sci. U.S.A.">
        <title>Extraordinary preservation of gene collinearity over three hundred million years revealed in homosporous lycophytes.</title>
        <authorList>
            <person name="Li C."/>
            <person name="Wickell D."/>
            <person name="Kuo L.Y."/>
            <person name="Chen X."/>
            <person name="Nie B."/>
            <person name="Liao X."/>
            <person name="Peng D."/>
            <person name="Ji J."/>
            <person name="Jenkins J."/>
            <person name="Williams M."/>
            <person name="Shu S."/>
            <person name="Plott C."/>
            <person name="Barry K."/>
            <person name="Rajasekar S."/>
            <person name="Grimwood J."/>
            <person name="Han X."/>
            <person name="Sun S."/>
            <person name="Hou Z."/>
            <person name="He W."/>
            <person name="Dai G."/>
            <person name="Sun C."/>
            <person name="Schmutz J."/>
            <person name="Leebens-Mack J.H."/>
            <person name="Li F.W."/>
            <person name="Wang L."/>
        </authorList>
    </citation>
    <scope>NUCLEOTIDE SEQUENCE [LARGE SCALE GENOMIC DNA]</scope>
    <source>
        <strain evidence="2">cv. PW_Plant_1</strain>
    </source>
</reference>
<keyword evidence="2" id="KW-1185">Reference proteome</keyword>